<evidence type="ECO:0000256" key="3">
    <source>
        <dbReference type="ARBA" id="ARBA00022475"/>
    </source>
</evidence>
<dbReference type="Gene3D" id="1.10.3720.10">
    <property type="entry name" value="MetI-like"/>
    <property type="match status" value="1"/>
</dbReference>
<keyword evidence="5 7" id="KW-1133">Transmembrane helix</keyword>
<dbReference type="AlphaFoldDB" id="A0A1I6HJ76"/>
<dbReference type="CDD" id="cd06261">
    <property type="entry name" value="TM_PBP2"/>
    <property type="match status" value="1"/>
</dbReference>
<protein>
    <submittedName>
        <fullName evidence="9">Peptide/nickel transport system permease protein</fullName>
    </submittedName>
</protein>
<dbReference type="PANTHER" id="PTHR43386:SF25">
    <property type="entry name" value="PEPTIDE ABC TRANSPORTER PERMEASE PROTEIN"/>
    <property type="match status" value="1"/>
</dbReference>
<organism evidence="9 10">
    <name type="scientific">Yoonia tamlensis</name>
    <dbReference type="NCBI Taxonomy" id="390270"/>
    <lineage>
        <taxon>Bacteria</taxon>
        <taxon>Pseudomonadati</taxon>
        <taxon>Pseudomonadota</taxon>
        <taxon>Alphaproteobacteria</taxon>
        <taxon>Rhodobacterales</taxon>
        <taxon>Paracoccaceae</taxon>
        <taxon>Yoonia</taxon>
    </lineage>
</organism>
<dbReference type="InterPro" id="IPR035906">
    <property type="entry name" value="MetI-like_sf"/>
</dbReference>
<feature type="transmembrane region" description="Helical" evidence="7">
    <location>
        <begin position="164"/>
        <end position="183"/>
    </location>
</feature>
<gene>
    <name evidence="9" type="ORF">SAMN04488005_2752</name>
</gene>
<comment type="similarity">
    <text evidence="7">Belongs to the binding-protein-dependent transport system permease family.</text>
</comment>
<sequence>MILWIAATLIGMGALAWAFRYAGQQITNQAPKFRDMPFGVAYGYVLAAFCLGWLVWAYMQGRSSDLATANKFFFLRIGIEGFIIFAIAAYLFRLAGRSIGTAWTRKMFREMPLTAAFGILIILIYAFVAIFAGQIPAKFIAYSASLGLILCIGLFLVGAPEKRVQAIGIVAVAFALTLAMYFIGPIAPYGQEQIIPGVAANITPGGDPALGGNPDFPLGTDQIGRDILSRLIYGAQNTVGIAFATTFLAFLLGGTFGFLAATFGGWLDQILSRMVDVLMAIPSLIFALLLMTIASVWAPRLGIPLTVFMVLIIAVIDSTRVFRLSRAVGQNIVVMDYIEAAKLRGEGFGYIIFKEILPNATAPLLAEFGLRFCFVFLTIAALSFLGVGIQPPLADWGTMVRDLAGFVNYAQFAPMAATAPLLAAGAIALLTVAVNFVVDWMLHKSSGLKE</sequence>
<feature type="transmembrane region" description="Helical" evidence="7">
    <location>
        <begin position="368"/>
        <end position="389"/>
    </location>
</feature>
<dbReference type="InterPro" id="IPR050366">
    <property type="entry name" value="BP-dependent_transpt_permease"/>
</dbReference>
<feature type="domain" description="ABC transmembrane type-1" evidence="8">
    <location>
        <begin position="235"/>
        <end position="433"/>
    </location>
</feature>
<comment type="subcellular location">
    <subcellularLocation>
        <location evidence="1 7">Cell membrane</location>
        <topology evidence="1 7">Multi-pass membrane protein</topology>
    </subcellularLocation>
</comment>
<dbReference type="PROSITE" id="PS50928">
    <property type="entry name" value="ABC_TM1"/>
    <property type="match status" value="1"/>
</dbReference>
<evidence type="ECO:0000256" key="6">
    <source>
        <dbReference type="ARBA" id="ARBA00023136"/>
    </source>
</evidence>
<feature type="transmembrane region" description="Helical" evidence="7">
    <location>
        <begin position="303"/>
        <end position="322"/>
    </location>
</feature>
<keyword evidence="6 7" id="KW-0472">Membrane</keyword>
<evidence type="ECO:0000313" key="9">
    <source>
        <dbReference type="EMBL" id="SFR54347.1"/>
    </source>
</evidence>
<proteinExistence type="inferred from homology"/>
<dbReference type="GO" id="GO:0005886">
    <property type="term" value="C:plasma membrane"/>
    <property type="evidence" value="ECO:0007669"/>
    <property type="project" value="UniProtKB-SubCell"/>
</dbReference>
<evidence type="ECO:0000256" key="5">
    <source>
        <dbReference type="ARBA" id="ARBA00022989"/>
    </source>
</evidence>
<feature type="transmembrane region" description="Helical" evidence="7">
    <location>
        <begin position="409"/>
        <end position="438"/>
    </location>
</feature>
<evidence type="ECO:0000256" key="4">
    <source>
        <dbReference type="ARBA" id="ARBA00022692"/>
    </source>
</evidence>
<keyword evidence="2 7" id="KW-0813">Transport</keyword>
<dbReference type="InterPro" id="IPR000515">
    <property type="entry name" value="MetI-like"/>
</dbReference>
<dbReference type="STRING" id="390270.SAMN04488005_2752"/>
<evidence type="ECO:0000256" key="7">
    <source>
        <dbReference type="RuleBase" id="RU363032"/>
    </source>
</evidence>
<feature type="transmembrane region" description="Helical" evidence="7">
    <location>
        <begin position="275"/>
        <end position="297"/>
    </location>
</feature>
<keyword evidence="4 7" id="KW-0812">Transmembrane</keyword>
<evidence type="ECO:0000313" key="10">
    <source>
        <dbReference type="Proteomes" id="UP000199478"/>
    </source>
</evidence>
<evidence type="ECO:0000256" key="2">
    <source>
        <dbReference type="ARBA" id="ARBA00022448"/>
    </source>
</evidence>
<evidence type="ECO:0000256" key="1">
    <source>
        <dbReference type="ARBA" id="ARBA00004651"/>
    </source>
</evidence>
<name>A0A1I6HJ76_9RHOB</name>
<dbReference type="PANTHER" id="PTHR43386">
    <property type="entry name" value="OLIGOPEPTIDE TRANSPORT SYSTEM PERMEASE PROTEIN APPC"/>
    <property type="match status" value="1"/>
</dbReference>
<dbReference type="EMBL" id="FOYP01000002">
    <property type="protein sequence ID" value="SFR54347.1"/>
    <property type="molecule type" value="Genomic_DNA"/>
</dbReference>
<accession>A0A1I6HJ76</accession>
<dbReference type="Proteomes" id="UP000199478">
    <property type="component" value="Unassembled WGS sequence"/>
</dbReference>
<dbReference type="Pfam" id="PF00528">
    <property type="entry name" value="BPD_transp_1"/>
    <property type="match status" value="1"/>
</dbReference>
<feature type="transmembrane region" description="Helical" evidence="7">
    <location>
        <begin position="6"/>
        <end position="23"/>
    </location>
</feature>
<dbReference type="SUPFAM" id="SSF161098">
    <property type="entry name" value="MetI-like"/>
    <property type="match status" value="1"/>
</dbReference>
<keyword evidence="10" id="KW-1185">Reference proteome</keyword>
<feature type="transmembrane region" description="Helical" evidence="7">
    <location>
        <begin position="73"/>
        <end position="92"/>
    </location>
</feature>
<feature type="transmembrane region" description="Helical" evidence="7">
    <location>
        <begin position="139"/>
        <end position="157"/>
    </location>
</feature>
<reference evidence="10" key="1">
    <citation type="submission" date="2016-10" db="EMBL/GenBank/DDBJ databases">
        <authorList>
            <person name="Varghese N."/>
            <person name="Submissions S."/>
        </authorList>
    </citation>
    <scope>NUCLEOTIDE SEQUENCE [LARGE SCALE GENOMIC DNA]</scope>
    <source>
        <strain evidence="10">DSM 26879</strain>
    </source>
</reference>
<keyword evidence="3" id="KW-1003">Cell membrane</keyword>
<feature type="transmembrane region" description="Helical" evidence="7">
    <location>
        <begin position="35"/>
        <end position="58"/>
    </location>
</feature>
<evidence type="ECO:0000259" key="8">
    <source>
        <dbReference type="PROSITE" id="PS50928"/>
    </source>
</evidence>
<feature type="transmembrane region" description="Helical" evidence="7">
    <location>
        <begin position="239"/>
        <end position="263"/>
    </location>
</feature>
<feature type="transmembrane region" description="Helical" evidence="7">
    <location>
        <begin position="113"/>
        <end position="133"/>
    </location>
</feature>
<dbReference type="GO" id="GO:0055085">
    <property type="term" value="P:transmembrane transport"/>
    <property type="evidence" value="ECO:0007669"/>
    <property type="project" value="InterPro"/>
</dbReference>